<feature type="DNA-binding region" description="H-T-H motif" evidence="6">
    <location>
        <begin position="576"/>
        <end position="595"/>
    </location>
</feature>
<comment type="subcellular location">
    <subcellularLocation>
        <location evidence="6">Cytoplasm</location>
    </subcellularLocation>
</comment>
<dbReference type="InterPro" id="IPR013324">
    <property type="entry name" value="RNA_pol_sigma_r3/r4-like"/>
</dbReference>
<dbReference type="CDD" id="cd06171">
    <property type="entry name" value="Sigma70_r4"/>
    <property type="match status" value="1"/>
</dbReference>
<dbReference type="Pfam" id="PF04539">
    <property type="entry name" value="Sigma70_r3"/>
    <property type="match status" value="1"/>
</dbReference>
<dbReference type="Gene3D" id="1.10.10.10">
    <property type="entry name" value="Winged helix-like DNA-binding domain superfamily/Winged helix DNA-binding domain"/>
    <property type="match status" value="2"/>
</dbReference>
<protein>
    <recommendedName>
        <fullName evidence="6">RNA polymerase sigma factor SigA</fullName>
    </recommendedName>
</protein>
<dbReference type="InterPro" id="IPR007127">
    <property type="entry name" value="RNA_pol_sigma_70_r1_1"/>
</dbReference>
<keyword evidence="2 6" id="KW-0805">Transcription regulation</keyword>
<evidence type="ECO:0000313" key="10">
    <source>
        <dbReference type="EMBL" id="MFC5453787.1"/>
    </source>
</evidence>
<comment type="similarity">
    <text evidence="6">Belongs to the sigma-70 factor family. RpoD/SigA subfamily.</text>
</comment>
<dbReference type="InterPro" id="IPR014284">
    <property type="entry name" value="RNA_pol_sigma-70_dom"/>
</dbReference>
<comment type="subunit">
    <text evidence="6">Interacts transiently with the RNA polymerase catalytic core.</text>
</comment>
<dbReference type="InterPro" id="IPR012760">
    <property type="entry name" value="RNA_pol_sigma_RpoD_C"/>
</dbReference>
<sequence length="617" mass="70080">MAVSKKPLNGSHSRNAAGKAGEPAAAEDSAAPQKRGRGRPRIHPPKEQPASQVGPDGQPLKRRRGRPPKNGHTGGITHYANTTHDDIHSPDVQARLRDLIRTAREHDHLTWDDINEALPPGFVTPDLMDALITRLRAMEIKITDDVDGIAKSAARERITAERDAASARLDVFDDPVRMYLRQMGQVPLLTREQEINISKRIEKADLSLRQCLHTIGFIGQAYLQFAEALCNGVERFDRLVSDRKADERDAYFKKLKPLLDQARETHEKTSKAFTALVQAGPRKKAAAQEEFETLRTAFFRTCEKFYFKSKITEDFVTLLQQRLTDLGNLERNLKEQPGNEEAQEAISTFELESWMTAADYRTLITDTLKHVAGSTRAKTEMIEANLRLVISIAKKYTNRGLSFLDLIQEGNMGLMRAVEKFEYQRGYKFSTYATWWIRQAITRSIADQARTIRIPVHMIETINKLMRVHKQLLQELGRDPTPEEISEEIHLPVERVNAVLRLSQQPVSMQAKVGESEGDTEFGDFIEDKEASNPMELTAMHLLRDKLRDVLDTLNPREREVLEQRFGLGDGAGRTLEEVGKQFQVTRERIRQIEAKALRKLRHPTRIRKLGGFFGAG</sequence>
<comment type="function">
    <text evidence="6">Sigma factors are initiation factors that promote the attachment of RNA polymerase to specific initiation sites and are then released. This sigma factor is the primary sigma factor during exponential growth.</text>
</comment>
<keyword evidence="4 6" id="KW-0238">DNA-binding</keyword>
<gene>
    <name evidence="10" type="primary">rpoD</name>
    <name evidence="6" type="synonym">sigA</name>
    <name evidence="10" type="ORF">ACFQDI_02865</name>
</gene>
<dbReference type="InterPro" id="IPR009042">
    <property type="entry name" value="RNA_pol_sigma70_r1_2"/>
</dbReference>
<comment type="caution">
    <text evidence="6">Lacks conserved residue(s) required for the propagation of feature annotation.</text>
</comment>
<dbReference type="PANTHER" id="PTHR30603">
    <property type="entry name" value="RNA POLYMERASE SIGMA FACTOR RPO"/>
    <property type="match status" value="1"/>
</dbReference>
<dbReference type="InterPro" id="IPR007630">
    <property type="entry name" value="RNA_pol_sigma70_r4"/>
</dbReference>
<dbReference type="Proteomes" id="UP001596052">
    <property type="component" value="Unassembled WGS sequence"/>
</dbReference>
<keyword evidence="1 6" id="KW-0963">Cytoplasm</keyword>
<dbReference type="NCBIfam" id="TIGR02393">
    <property type="entry name" value="RpoD_Cterm"/>
    <property type="match status" value="1"/>
</dbReference>
<dbReference type="Pfam" id="PF04542">
    <property type="entry name" value="Sigma70_r2"/>
    <property type="match status" value="1"/>
</dbReference>
<dbReference type="InterPro" id="IPR013325">
    <property type="entry name" value="RNA_pol_sigma_r2"/>
</dbReference>
<evidence type="ECO:0000313" key="11">
    <source>
        <dbReference type="Proteomes" id="UP001596052"/>
    </source>
</evidence>
<evidence type="ECO:0000256" key="2">
    <source>
        <dbReference type="ARBA" id="ARBA00023015"/>
    </source>
</evidence>
<dbReference type="EMBL" id="JBHSMQ010000001">
    <property type="protein sequence ID" value="MFC5453787.1"/>
    <property type="molecule type" value="Genomic_DNA"/>
</dbReference>
<evidence type="ECO:0000259" key="8">
    <source>
        <dbReference type="PROSITE" id="PS00715"/>
    </source>
</evidence>
<dbReference type="Pfam" id="PF04545">
    <property type="entry name" value="Sigma70_r4"/>
    <property type="match status" value="1"/>
</dbReference>
<dbReference type="InterPro" id="IPR050239">
    <property type="entry name" value="Sigma-70_RNA_pol_init_factors"/>
</dbReference>
<feature type="domain" description="RNA polymerase sigma-70" evidence="9">
    <location>
        <begin position="575"/>
        <end position="601"/>
    </location>
</feature>
<feature type="short sequence motif" description="Interaction with polymerase core subunit RpoC" evidence="6">
    <location>
        <begin position="405"/>
        <end position="408"/>
    </location>
</feature>
<comment type="caution">
    <text evidence="10">The sequence shown here is derived from an EMBL/GenBank/DDBJ whole genome shotgun (WGS) entry which is preliminary data.</text>
</comment>
<dbReference type="InterPro" id="IPR000943">
    <property type="entry name" value="RNA_pol_sigma70"/>
</dbReference>
<keyword evidence="5 6" id="KW-0804">Transcription</keyword>
<feature type="compositionally biased region" description="Basic residues" evidence="7">
    <location>
        <begin position="60"/>
        <end position="69"/>
    </location>
</feature>
<dbReference type="SUPFAM" id="SSF88946">
    <property type="entry name" value="Sigma2 domain of RNA polymerase sigma factors"/>
    <property type="match status" value="1"/>
</dbReference>
<dbReference type="NCBIfam" id="TIGR02937">
    <property type="entry name" value="sigma70-ECF"/>
    <property type="match status" value="1"/>
</dbReference>
<dbReference type="InterPro" id="IPR007627">
    <property type="entry name" value="RNA_pol_sigma70_r2"/>
</dbReference>
<dbReference type="PRINTS" id="PR00046">
    <property type="entry name" value="SIGMA70FCT"/>
</dbReference>
<dbReference type="Pfam" id="PF03979">
    <property type="entry name" value="Sigma70_r1_1"/>
    <property type="match status" value="1"/>
</dbReference>
<dbReference type="RefSeq" id="WP_377163204.1">
    <property type="nucleotide sequence ID" value="NZ_JBHSMQ010000001.1"/>
</dbReference>
<evidence type="ECO:0000256" key="3">
    <source>
        <dbReference type="ARBA" id="ARBA00023082"/>
    </source>
</evidence>
<feature type="compositionally biased region" description="Low complexity" evidence="7">
    <location>
        <begin position="16"/>
        <end position="32"/>
    </location>
</feature>
<dbReference type="PROSITE" id="PS00715">
    <property type="entry name" value="SIGMA70_1"/>
    <property type="match status" value="1"/>
</dbReference>
<dbReference type="PANTHER" id="PTHR30603:SF60">
    <property type="entry name" value="RNA POLYMERASE SIGMA FACTOR RPOD"/>
    <property type="match status" value="1"/>
</dbReference>
<evidence type="ECO:0000256" key="6">
    <source>
        <dbReference type="HAMAP-Rule" id="MF_00963"/>
    </source>
</evidence>
<evidence type="ECO:0000256" key="1">
    <source>
        <dbReference type="ARBA" id="ARBA00022490"/>
    </source>
</evidence>
<dbReference type="InterPro" id="IPR036388">
    <property type="entry name" value="WH-like_DNA-bd_sf"/>
</dbReference>
<proteinExistence type="inferred from homology"/>
<dbReference type="InterPro" id="IPR042189">
    <property type="entry name" value="RNA_pol_sigma_70_r1_1_sf"/>
</dbReference>
<feature type="region of interest" description="Sigma-70 factor domain-2" evidence="6">
    <location>
        <begin position="381"/>
        <end position="451"/>
    </location>
</feature>
<organism evidence="10 11">
    <name type="scientific">Prosthecobacter fluviatilis</name>
    <dbReference type="NCBI Taxonomy" id="445931"/>
    <lineage>
        <taxon>Bacteria</taxon>
        <taxon>Pseudomonadati</taxon>
        <taxon>Verrucomicrobiota</taxon>
        <taxon>Verrucomicrobiia</taxon>
        <taxon>Verrucomicrobiales</taxon>
        <taxon>Verrucomicrobiaceae</taxon>
        <taxon>Prosthecobacter</taxon>
    </lineage>
</organism>
<accession>A0ABW0KMB9</accession>
<dbReference type="SUPFAM" id="SSF88659">
    <property type="entry name" value="Sigma3 and sigma4 domains of RNA polymerase sigma factors"/>
    <property type="match status" value="2"/>
</dbReference>
<evidence type="ECO:0000259" key="9">
    <source>
        <dbReference type="PROSITE" id="PS00716"/>
    </source>
</evidence>
<feature type="region of interest" description="Sigma-70 factor domain-4" evidence="6">
    <location>
        <begin position="550"/>
        <end position="603"/>
    </location>
</feature>
<feature type="domain" description="RNA polymerase sigma-70" evidence="8">
    <location>
        <begin position="405"/>
        <end position="418"/>
    </location>
</feature>
<dbReference type="InterPro" id="IPR028630">
    <property type="entry name" value="Sigma70_RpoD"/>
</dbReference>
<dbReference type="PROSITE" id="PS00716">
    <property type="entry name" value="SIGMA70_2"/>
    <property type="match status" value="1"/>
</dbReference>
<evidence type="ECO:0000256" key="5">
    <source>
        <dbReference type="ARBA" id="ARBA00023163"/>
    </source>
</evidence>
<dbReference type="HAMAP" id="MF_00963">
    <property type="entry name" value="Sigma70_RpoD_SigA"/>
    <property type="match status" value="1"/>
</dbReference>
<evidence type="ECO:0000256" key="7">
    <source>
        <dbReference type="SAM" id="MobiDB-lite"/>
    </source>
</evidence>
<dbReference type="Gene3D" id="1.20.120.1810">
    <property type="match status" value="1"/>
</dbReference>
<evidence type="ECO:0000256" key="4">
    <source>
        <dbReference type="ARBA" id="ARBA00023125"/>
    </source>
</evidence>
<dbReference type="Gene3D" id="1.10.601.10">
    <property type="entry name" value="RNA Polymerase Primary Sigma Factor"/>
    <property type="match status" value="1"/>
</dbReference>
<dbReference type="PROSITE" id="PS00354">
    <property type="entry name" value="HMGI_Y"/>
    <property type="match status" value="1"/>
</dbReference>
<dbReference type="Gene3D" id="1.10.220.120">
    <property type="entry name" value="Sigma-70 factor, region 1.1"/>
    <property type="match status" value="1"/>
</dbReference>
<feature type="compositionally biased region" description="Basic residues" evidence="7">
    <location>
        <begin position="34"/>
        <end position="43"/>
    </location>
</feature>
<dbReference type="InterPro" id="IPR000637">
    <property type="entry name" value="HMGI/Y_DNA-bd_CS"/>
</dbReference>
<dbReference type="InterPro" id="IPR007624">
    <property type="entry name" value="RNA_pol_sigma70_r3"/>
</dbReference>
<dbReference type="Pfam" id="PF00140">
    <property type="entry name" value="Sigma70_r1_2"/>
    <property type="match status" value="1"/>
</dbReference>
<keyword evidence="3 6" id="KW-0731">Sigma factor</keyword>
<keyword evidence="11" id="KW-1185">Reference proteome</keyword>
<reference evidence="11" key="1">
    <citation type="journal article" date="2019" name="Int. J. Syst. Evol. Microbiol.">
        <title>The Global Catalogue of Microorganisms (GCM) 10K type strain sequencing project: providing services to taxonomists for standard genome sequencing and annotation.</title>
        <authorList>
            <consortium name="The Broad Institute Genomics Platform"/>
            <consortium name="The Broad Institute Genome Sequencing Center for Infectious Disease"/>
            <person name="Wu L."/>
            <person name="Ma J."/>
        </authorList>
    </citation>
    <scope>NUCLEOTIDE SEQUENCE [LARGE SCALE GENOMIC DNA]</scope>
    <source>
        <strain evidence="11">CGMCC 4.1469</strain>
    </source>
</reference>
<name>A0ABW0KMB9_9BACT</name>
<feature type="region of interest" description="Disordered" evidence="7">
    <location>
        <begin position="1"/>
        <end position="90"/>
    </location>
</feature>